<dbReference type="GO" id="GO:0016787">
    <property type="term" value="F:hydrolase activity"/>
    <property type="evidence" value="ECO:0007669"/>
    <property type="project" value="UniProtKB-KW"/>
</dbReference>
<keyword evidence="2" id="KW-0378">Hydrolase</keyword>
<dbReference type="EMBL" id="DSTK01000016">
    <property type="protein sequence ID" value="HFK96784.1"/>
    <property type="molecule type" value="Genomic_DNA"/>
</dbReference>
<dbReference type="Pfam" id="PF00561">
    <property type="entry name" value="Abhydrolase_1"/>
    <property type="match status" value="1"/>
</dbReference>
<dbReference type="PRINTS" id="PR00111">
    <property type="entry name" value="ABHYDROLASE"/>
</dbReference>
<dbReference type="Gene3D" id="3.40.50.1820">
    <property type="entry name" value="alpha/beta hydrolase"/>
    <property type="match status" value="1"/>
</dbReference>
<accession>A0A832A4V3</accession>
<protein>
    <submittedName>
        <fullName evidence="2">Alpha/beta fold hydrolase</fullName>
    </submittedName>
</protein>
<sequence length="287" mass="31437">MPMLQTASVQLYYEVHGTGPNLLFVSGLGGGTWSWYGQVPFFRDRYRTIVFDNRGAGRSSMPPGPYGMEDFAADTLALLDHLGVDRCFMVGLSMGGMIAQETALAAPHRFAAMVLGCTHCGGARKIPPSPDVIARFVDNTGLSPEEIVTKNLPFFFSRNAFVHKRETVEEYKRVQIGVPLQPEHAFSAQLAAIQSFDAADRLHTLPVPTLVITGTEDVLVPPANAHVLAELLPDAALVELEGAGHAIHAECRDTLNELIHEFFNESELSRASRKVPRARRISCSRPQ</sequence>
<organism evidence="2">
    <name type="scientific">Desulfacinum infernum</name>
    <dbReference type="NCBI Taxonomy" id="35837"/>
    <lineage>
        <taxon>Bacteria</taxon>
        <taxon>Pseudomonadati</taxon>
        <taxon>Thermodesulfobacteriota</taxon>
        <taxon>Syntrophobacteria</taxon>
        <taxon>Syntrophobacterales</taxon>
        <taxon>Syntrophobacteraceae</taxon>
        <taxon>Desulfacinum</taxon>
    </lineage>
</organism>
<dbReference type="PANTHER" id="PTHR43433:SF5">
    <property type="entry name" value="AB HYDROLASE-1 DOMAIN-CONTAINING PROTEIN"/>
    <property type="match status" value="1"/>
</dbReference>
<reference evidence="2" key="1">
    <citation type="journal article" date="2020" name="mSystems">
        <title>Genome- and Community-Level Interaction Insights into Carbon Utilization and Element Cycling Functions of Hydrothermarchaeota in Hydrothermal Sediment.</title>
        <authorList>
            <person name="Zhou Z."/>
            <person name="Liu Y."/>
            <person name="Xu W."/>
            <person name="Pan J."/>
            <person name="Luo Z.H."/>
            <person name="Li M."/>
        </authorList>
    </citation>
    <scope>NUCLEOTIDE SEQUENCE [LARGE SCALE GENOMIC DNA]</scope>
    <source>
        <strain evidence="2">SpSt-456</strain>
    </source>
</reference>
<proteinExistence type="predicted"/>
<evidence type="ECO:0000259" key="1">
    <source>
        <dbReference type="Pfam" id="PF00561"/>
    </source>
</evidence>
<comment type="caution">
    <text evidence="2">The sequence shown here is derived from an EMBL/GenBank/DDBJ whole genome shotgun (WGS) entry which is preliminary data.</text>
</comment>
<evidence type="ECO:0000313" key="2">
    <source>
        <dbReference type="EMBL" id="HFK96784.1"/>
    </source>
</evidence>
<dbReference type="PANTHER" id="PTHR43433">
    <property type="entry name" value="HYDROLASE, ALPHA/BETA FOLD FAMILY PROTEIN"/>
    <property type="match status" value="1"/>
</dbReference>
<dbReference type="AlphaFoldDB" id="A0A832A4V3"/>
<dbReference type="InterPro" id="IPR029058">
    <property type="entry name" value="AB_hydrolase_fold"/>
</dbReference>
<feature type="domain" description="AB hydrolase-1" evidence="1">
    <location>
        <begin position="20"/>
        <end position="249"/>
    </location>
</feature>
<dbReference type="InterPro" id="IPR000073">
    <property type="entry name" value="AB_hydrolase_1"/>
</dbReference>
<dbReference type="PRINTS" id="PR00412">
    <property type="entry name" value="EPOXHYDRLASE"/>
</dbReference>
<dbReference type="InterPro" id="IPR000639">
    <property type="entry name" value="Epox_hydrolase-like"/>
</dbReference>
<gene>
    <name evidence="2" type="ORF">ENS06_05605</name>
</gene>
<name>A0A832A4V3_9BACT</name>
<dbReference type="SUPFAM" id="SSF53474">
    <property type="entry name" value="alpha/beta-Hydrolases"/>
    <property type="match status" value="1"/>
</dbReference>
<dbReference type="InterPro" id="IPR050471">
    <property type="entry name" value="AB_hydrolase"/>
</dbReference>